<feature type="transmembrane region" description="Helical" evidence="1">
    <location>
        <begin position="40"/>
        <end position="66"/>
    </location>
</feature>
<name>A0A1A9ZBK8_GLOPL</name>
<reference evidence="2" key="2">
    <citation type="submission" date="2020-05" db="UniProtKB">
        <authorList>
            <consortium name="EnsemblMetazoa"/>
        </authorList>
    </citation>
    <scope>IDENTIFICATION</scope>
    <source>
        <strain evidence="2">IAEA</strain>
    </source>
</reference>
<dbReference type="Proteomes" id="UP000092445">
    <property type="component" value="Unassembled WGS sequence"/>
</dbReference>
<sequence length="107" mass="12147">MPQYKHDVQGSSGLLRFIMLLFTAANNRVIIVAVKKLYSVLAYWFSTTMGAIHIKNLYINLIILFVPISRTQKHFVLLASLKEAGAFICETADKCFPKSRLDVQIQD</sequence>
<feature type="transmembrane region" description="Helical" evidence="1">
    <location>
        <begin position="14"/>
        <end position="34"/>
    </location>
</feature>
<evidence type="ECO:0000313" key="2">
    <source>
        <dbReference type="EnsemblMetazoa" id="GPAI009684-PA"/>
    </source>
</evidence>
<dbReference type="VEuPathDB" id="VectorBase:GPAI009684"/>
<reference evidence="3" key="1">
    <citation type="submission" date="2014-03" db="EMBL/GenBank/DDBJ databases">
        <authorList>
            <person name="Aksoy S."/>
            <person name="Warren W."/>
            <person name="Wilson R.K."/>
        </authorList>
    </citation>
    <scope>NUCLEOTIDE SEQUENCE [LARGE SCALE GENOMIC DNA]</scope>
    <source>
        <strain evidence="3">IAEA</strain>
    </source>
</reference>
<protein>
    <submittedName>
        <fullName evidence="2">Uncharacterized protein</fullName>
    </submittedName>
</protein>
<keyword evidence="1" id="KW-1133">Transmembrane helix</keyword>
<dbReference type="AlphaFoldDB" id="A0A1A9ZBK8"/>
<keyword evidence="1" id="KW-0472">Membrane</keyword>
<dbReference type="EnsemblMetazoa" id="GPAI009684-RA">
    <property type="protein sequence ID" value="GPAI009684-PA"/>
    <property type="gene ID" value="GPAI009684"/>
</dbReference>
<keyword evidence="1" id="KW-0812">Transmembrane</keyword>
<keyword evidence="3" id="KW-1185">Reference proteome</keyword>
<evidence type="ECO:0000256" key="1">
    <source>
        <dbReference type="SAM" id="Phobius"/>
    </source>
</evidence>
<evidence type="ECO:0000313" key="3">
    <source>
        <dbReference type="Proteomes" id="UP000092445"/>
    </source>
</evidence>
<organism evidence="2 3">
    <name type="scientific">Glossina pallidipes</name>
    <name type="common">Tsetse fly</name>
    <dbReference type="NCBI Taxonomy" id="7398"/>
    <lineage>
        <taxon>Eukaryota</taxon>
        <taxon>Metazoa</taxon>
        <taxon>Ecdysozoa</taxon>
        <taxon>Arthropoda</taxon>
        <taxon>Hexapoda</taxon>
        <taxon>Insecta</taxon>
        <taxon>Pterygota</taxon>
        <taxon>Neoptera</taxon>
        <taxon>Endopterygota</taxon>
        <taxon>Diptera</taxon>
        <taxon>Brachycera</taxon>
        <taxon>Muscomorpha</taxon>
        <taxon>Hippoboscoidea</taxon>
        <taxon>Glossinidae</taxon>
        <taxon>Glossina</taxon>
    </lineage>
</organism>
<proteinExistence type="predicted"/>
<accession>A0A1A9ZBK8</accession>